<gene>
    <name evidence="3" type="ORF">HK100_000419</name>
</gene>
<organism evidence="3 4">
    <name type="scientific">Physocladia obscura</name>
    <dbReference type="NCBI Taxonomy" id="109957"/>
    <lineage>
        <taxon>Eukaryota</taxon>
        <taxon>Fungi</taxon>
        <taxon>Fungi incertae sedis</taxon>
        <taxon>Chytridiomycota</taxon>
        <taxon>Chytridiomycota incertae sedis</taxon>
        <taxon>Chytridiomycetes</taxon>
        <taxon>Chytridiales</taxon>
        <taxon>Chytriomycetaceae</taxon>
        <taxon>Physocladia</taxon>
    </lineage>
</organism>
<dbReference type="InterPro" id="IPR051781">
    <property type="entry name" value="Metallo-dep_Hydrolase"/>
</dbReference>
<accession>A0AAD5XFL6</accession>
<dbReference type="Gene3D" id="3.40.50.10910">
    <property type="entry name" value="Amidohydrolase"/>
    <property type="match status" value="1"/>
</dbReference>
<proteinExistence type="predicted"/>
<dbReference type="Pfam" id="PF01979">
    <property type="entry name" value="Amidohydro_1"/>
    <property type="match status" value="1"/>
</dbReference>
<evidence type="ECO:0000259" key="2">
    <source>
        <dbReference type="Pfam" id="PF01979"/>
    </source>
</evidence>
<dbReference type="PANTHER" id="PTHR43135">
    <property type="entry name" value="ALPHA-D-RIBOSE 1-METHYLPHOSPHONATE 5-TRIPHOSPHATE DIPHOSPHATASE"/>
    <property type="match status" value="1"/>
</dbReference>
<dbReference type="Proteomes" id="UP001211907">
    <property type="component" value="Unassembled WGS sequence"/>
</dbReference>
<evidence type="ECO:0000256" key="1">
    <source>
        <dbReference type="SAM" id="MobiDB-lite"/>
    </source>
</evidence>
<dbReference type="InterPro" id="IPR006680">
    <property type="entry name" value="Amidohydro-rel"/>
</dbReference>
<dbReference type="AlphaFoldDB" id="A0AAD5XFL6"/>
<dbReference type="InterPro" id="IPR032466">
    <property type="entry name" value="Metal_Hydrolase"/>
</dbReference>
<sequence>MCNHEVPQPTAEKSGRPAPKPTGPHTVIKNVTVFDGTELLEETWDVELNEGKIQRVTVSKSGEHIDGAVEIVDGTGRYLIPGLIDSHIHITDIEKTLSGLGMFGVTTGLDMGCFNEATLRDARGINGRADTRSAGYSATVAQSTHHKLLRMPDASLVNNVDEDDWVAQRVQGGSDYIKLIADMPIGPSQDKLNKLVDAANRVNKLSVVHAVNAQSYHMAVASKCSVLTHAPLDTTIPQSLVTTIHAQNQVCVPTLVFMHMQAHSLLVTAVDTITRHFRRSYTPAAESVRAMFQAGVPIFVGTDCHGDLGPLAPKYGLAVHEEMKLLCDPDVGMPPTQVLQSATSLPATFFGLHDRGSIKPGFRADIVLLDANPVENIQNSRRINKIWINGVPHPLAKTGLISADQTSSNDSSWFSWVFKPN</sequence>
<evidence type="ECO:0000313" key="3">
    <source>
        <dbReference type="EMBL" id="KAJ3119216.1"/>
    </source>
</evidence>
<dbReference type="InterPro" id="IPR011059">
    <property type="entry name" value="Metal-dep_hydrolase_composite"/>
</dbReference>
<dbReference type="Gene3D" id="1.20.58.520">
    <property type="entry name" value="Amidohydrolase"/>
    <property type="match status" value="1"/>
</dbReference>
<evidence type="ECO:0000313" key="4">
    <source>
        <dbReference type="Proteomes" id="UP001211907"/>
    </source>
</evidence>
<dbReference type="SUPFAM" id="SSF51338">
    <property type="entry name" value="Composite domain of metallo-dependent hydrolases"/>
    <property type="match status" value="1"/>
</dbReference>
<dbReference type="Gene3D" id="3.30.110.90">
    <property type="entry name" value="Amidohydrolase"/>
    <property type="match status" value="1"/>
</dbReference>
<feature type="region of interest" description="Disordered" evidence="1">
    <location>
        <begin position="1"/>
        <end position="27"/>
    </location>
</feature>
<reference evidence="3" key="1">
    <citation type="submission" date="2020-05" db="EMBL/GenBank/DDBJ databases">
        <title>Phylogenomic resolution of chytrid fungi.</title>
        <authorList>
            <person name="Stajich J.E."/>
            <person name="Amses K."/>
            <person name="Simmons R."/>
            <person name="Seto K."/>
            <person name="Myers J."/>
            <person name="Bonds A."/>
            <person name="Quandt C.A."/>
            <person name="Barry K."/>
            <person name="Liu P."/>
            <person name="Grigoriev I."/>
            <person name="Longcore J.E."/>
            <person name="James T.Y."/>
        </authorList>
    </citation>
    <scope>NUCLEOTIDE SEQUENCE</scope>
    <source>
        <strain evidence="3">JEL0513</strain>
    </source>
</reference>
<comment type="caution">
    <text evidence="3">The sequence shown here is derived from an EMBL/GenBank/DDBJ whole genome shotgun (WGS) entry which is preliminary data.</text>
</comment>
<feature type="domain" description="Amidohydrolase-related" evidence="2">
    <location>
        <begin position="78"/>
        <end position="390"/>
    </location>
</feature>
<dbReference type="GO" id="GO:0016810">
    <property type="term" value="F:hydrolase activity, acting on carbon-nitrogen (but not peptide) bonds"/>
    <property type="evidence" value="ECO:0007669"/>
    <property type="project" value="InterPro"/>
</dbReference>
<dbReference type="PANTHER" id="PTHR43135:SF3">
    <property type="entry name" value="ALPHA-D-RIBOSE 1-METHYLPHOSPHONATE 5-TRIPHOSPHATE DIPHOSPHATASE"/>
    <property type="match status" value="1"/>
</dbReference>
<keyword evidence="4" id="KW-1185">Reference proteome</keyword>
<dbReference type="Gene3D" id="2.30.40.10">
    <property type="entry name" value="Urease, subunit C, domain 1"/>
    <property type="match status" value="1"/>
</dbReference>
<dbReference type="SUPFAM" id="SSF51556">
    <property type="entry name" value="Metallo-dependent hydrolases"/>
    <property type="match status" value="1"/>
</dbReference>
<name>A0AAD5XFL6_9FUNG</name>
<protein>
    <recommendedName>
        <fullName evidence="2">Amidohydrolase-related domain-containing protein</fullName>
    </recommendedName>
</protein>
<dbReference type="EMBL" id="JADGJH010001083">
    <property type="protein sequence ID" value="KAJ3119216.1"/>
    <property type="molecule type" value="Genomic_DNA"/>
</dbReference>